<feature type="region of interest" description="Disordered" evidence="1">
    <location>
        <begin position="1"/>
        <end position="38"/>
    </location>
</feature>
<feature type="compositionally biased region" description="Low complexity" evidence="1">
    <location>
        <begin position="627"/>
        <end position="643"/>
    </location>
</feature>
<dbReference type="AlphaFoldDB" id="A0A7M5X1H8"/>
<dbReference type="InterPro" id="IPR050933">
    <property type="entry name" value="Circadian_TF"/>
</dbReference>
<evidence type="ECO:0000256" key="1">
    <source>
        <dbReference type="SAM" id="MobiDB-lite"/>
    </source>
</evidence>
<dbReference type="PROSITE" id="PS50888">
    <property type="entry name" value="BHLH"/>
    <property type="match status" value="1"/>
</dbReference>
<feature type="compositionally biased region" description="Low complexity" evidence="1">
    <location>
        <begin position="9"/>
        <end position="24"/>
    </location>
</feature>
<dbReference type="InterPro" id="IPR011598">
    <property type="entry name" value="bHLH_dom"/>
</dbReference>
<dbReference type="InterPro" id="IPR035965">
    <property type="entry name" value="PAS-like_dom_sf"/>
</dbReference>
<dbReference type="Pfam" id="PF00989">
    <property type="entry name" value="PAS"/>
    <property type="match status" value="1"/>
</dbReference>
<dbReference type="SUPFAM" id="SSF47459">
    <property type="entry name" value="HLH, helix-loop-helix DNA-binding domain"/>
    <property type="match status" value="1"/>
</dbReference>
<dbReference type="Gene3D" id="4.10.280.10">
    <property type="entry name" value="Helix-loop-helix DNA-binding domain"/>
    <property type="match status" value="1"/>
</dbReference>
<dbReference type="CDD" id="cd00130">
    <property type="entry name" value="PAS"/>
    <property type="match status" value="2"/>
</dbReference>
<evidence type="ECO:0000313" key="5">
    <source>
        <dbReference type="Proteomes" id="UP000594262"/>
    </source>
</evidence>
<feature type="region of interest" description="Disordered" evidence="1">
    <location>
        <begin position="865"/>
        <end position="885"/>
    </location>
</feature>
<dbReference type="RefSeq" id="XP_066919374.1">
    <property type="nucleotide sequence ID" value="XM_067063273.1"/>
</dbReference>
<dbReference type="EnsemblMetazoa" id="CLYHEMT015716.1">
    <property type="protein sequence ID" value="CLYHEMP015716.1"/>
    <property type="gene ID" value="CLYHEMG015716"/>
</dbReference>
<dbReference type="GO" id="GO:0046983">
    <property type="term" value="F:protein dimerization activity"/>
    <property type="evidence" value="ECO:0007669"/>
    <property type="project" value="InterPro"/>
</dbReference>
<dbReference type="Gene3D" id="3.30.450.20">
    <property type="entry name" value="PAS domain"/>
    <property type="match status" value="2"/>
</dbReference>
<dbReference type="GeneID" id="136806685"/>
<accession>A0A7M5X1H8</accession>
<dbReference type="SUPFAM" id="SSF55785">
    <property type="entry name" value="PYP-like sensor domain (PAS domain)"/>
    <property type="match status" value="2"/>
</dbReference>
<feature type="region of interest" description="Disordered" evidence="1">
    <location>
        <begin position="619"/>
        <end position="671"/>
    </location>
</feature>
<feature type="compositionally biased region" description="Basic and acidic residues" evidence="1">
    <location>
        <begin position="554"/>
        <end position="565"/>
    </location>
</feature>
<dbReference type="InterPro" id="IPR013767">
    <property type="entry name" value="PAS_fold"/>
</dbReference>
<dbReference type="InterPro" id="IPR000014">
    <property type="entry name" value="PAS"/>
</dbReference>
<sequence length="1086" mass="123981">MTSIMGSQSNASSITSSEDNSSAESSKERLLKSRCKSEKKRRDKLNSFIQSLQAMLAPDATKRLDKLTVLKMTLNYLSLHNDFSINVSGQGAGKNKKTFFIPCDELGQLMFEATNGFILVINDDAKLLYIADVAEKILGIKASNITGKPIHAFIHEDDRTKVAEEIMSSTYFDHSTESTYMDFLGENIDVEKRCITLDFRVKVSDSDRESSYRHLSCVGRWQSFKKLEESGFLSKVLILFATVKTEMREIAPPEDAIPSFMTKQGLDLSFIFVDQNCPPVTGYTSYELLGKSLYMFVHVDDLPEIHSAHDNLTKNRCKEVQTFFRFCSKGEEWLLLKVVMQMKSSEGTMQPDFISMCFYMANQEEILAFRENAMVKSNETLRILKKTNDGLSDKKPVSLVHQQAAPGANEEVQKMDSDTKGDLLPQESTSEGDPQSEKDEEKEIEQTLEIQQLLHSQLTDKHKSLAESFVKQERQLERINKIMTEYKAKMEDPAFKAHFSEQLEMFDYFKYLLKKHKRQQDYLQKQVRGKVKDLELRARAVKLRNMVSHQQKVLKDIRIRRKNEDDPTEYGNGGNKSGKNPEVVQPEVNVELDDEQPRSNASAFAESCQRLSISTGLSVTTESPLTSPSFAPVSNASSSMSNMNTELRFSQELSPSTHYQRVASETQCSNQNENAQQLAYLLQRSQSKPETPNPLQRQQSQIDPNNQSETRQPQHTQFLESQQLLTQQLAQLQQQDQMNSAQQQQSVSQVLNSASLEKSLQFFQQSFQDQQNTIQGDTSDLQKFISKQILVHLQVLQKHVLTQLVNVMQDKSQNLTNFSQVLPVLQQLQQLQQSILDQQSENREKTPENMNAPEMGEQLLNAQQGAVGGETKTPEEANDPSRVFDGSCFKELNDIKRTLAYNENSEQNNDCFPEVSSPDLQALLSGTDKCLNDGMEKLSDDPKKDPKKVDETEELSYAQPFLENQQQLLQLQQYQRMQIYMQQRQQLEQLVQSQNGSRDTVAPTQQQQQQQPQQQQAQQLQTQQLQNQQQNNPLLRPMANMPNLNEFGDQQNQNLIDFGTFDTSWLSGENEEVLNMLLSENDHLWN</sequence>
<dbReference type="SMART" id="SM00353">
    <property type="entry name" value="HLH"/>
    <property type="match status" value="1"/>
</dbReference>
<protein>
    <submittedName>
        <fullName evidence="4">Uncharacterized protein</fullName>
    </submittedName>
</protein>
<dbReference type="PROSITE" id="PS50112">
    <property type="entry name" value="PAS"/>
    <property type="match status" value="2"/>
</dbReference>
<feature type="region of interest" description="Disordered" evidence="1">
    <location>
        <begin position="990"/>
        <end position="1027"/>
    </location>
</feature>
<dbReference type="Proteomes" id="UP000594262">
    <property type="component" value="Unplaced"/>
</dbReference>
<evidence type="ECO:0000259" key="2">
    <source>
        <dbReference type="PROSITE" id="PS50112"/>
    </source>
</evidence>
<name>A0A7M5X1H8_9CNID</name>
<reference evidence="4" key="1">
    <citation type="submission" date="2021-01" db="UniProtKB">
        <authorList>
            <consortium name="EnsemblMetazoa"/>
        </authorList>
    </citation>
    <scope>IDENTIFICATION</scope>
</reference>
<feature type="domain" description="PAS" evidence="2">
    <location>
        <begin position="110"/>
        <end position="166"/>
    </location>
</feature>
<feature type="compositionally biased region" description="Basic and acidic residues" evidence="1">
    <location>
        <begin position="933"/>
        <end position="950"/>
    </location>
</feature>
<dbReference type="SMART" id="SM00091">
    <property type="entry name" value="PAS"/>
    <property type="match status" value="2"/>
</dbReference>
<dbReference type="InterPro" id="IPR036638">
    <property type="entry name" value="HLH_DNA-bd_sf"/>
</dbReference>
<feature type="region of interest" description="Disordered" evidence="1">
    <location>
        <begin position="933"/>
        <end position="952"/>
    </location>
</feature>
<feature type="domain" description="PAS" evidence="2">
    <location>
        <begin position="270"/>
        <end position="316"/>
    </location>
</feature>
<feature type="region of interest" description="Disordered" evidence="1">
    <location>
        <begin position="394"/>
        <end position="443"/>
    </location>
</feature>
<proteinExistence type="predicted"/>
<feature type="domain" description="BHLH" evidence="3">
    <location>
        <begin position="29"/>
        <end position="80"/>
    </location>
</feature>
<feature type="compositionally biased region" description="Basic and acidic residues" evidence="1">
    <location>
        <begin position="411"/>
        <end position="421"/>
    </location>
</feature>
<dbReference type="CDD" id="cd11391">
    <property type="entry name" value="bHLH_PAS"/>
    <property type="match status" value="1"/>
</dbReference>
<feature type="compositionally biased region" description="Low complexity" evidence="1">
    <location>
        <begin position="1002"/>
        <end position="1027"/>
    </location>
</feature>
<keyword evidence="5" id="KW-1185">Reference proteome</keyword>
<feature type="region of interest" description="Disordered" evidence="1">
    <location>
        <begin position="686"/>
        <end position="714"/>
    </location>
</feature>
<dbReference type="GO" id="GO:0006355">
    <property type="term" value="P:regulation of DNA-templated transcription"/>
    <property type="evidence" value="ECO:0007669"/>
    <property type="project" value="InterPro"/>
</dbReference>
<dbReference type="Pfam" id="PF14598">
    <property type="entry name" value="PAS_11"/>
    <property type="match status" value="1"/>
</dbReference>
<organism evidence="4 5">
    <name type="scientific">Clytia hemisphaerica</name>
    <dbReference type="NCBI Taxonomy" id="252671"/>
    <lineage>
        <taxon>Eukaryota</taxon>
        <taxon>Metazoa</taxon>
        <taxon>Cnidaria</taxon>
        <taxon>Hydrozoa</taxon>
        <taxon>Hydroidolina</taxon>
        <taxon>Leptothecata</taxon>
        <taxon>Obeliida</taxon>
        <taxon>Clytiidae</taxon>
        <taxon>Clytia</taxon>
    </lineage>
</organism>
<dbReference type="PANTHER" id="PTHR23042">
    <property type="entry name" value="CIRCADIAN PROTEIN CLOCK/ARNT/BMAL/PAS"/>
    <property type="match status" value="1"/>
</dbReference>
<dbReference type="Pfam" id="PF00010">
    <property type="entry name" value="HLH"/>
    <property type="match status" value="1"/>
</dbReference>
<feature type="compositionally biased region" description="Polar residues" evidence="1">
    <location>
        <begin position="644"/>
        <end position="671"/>
    </location>
</feature>
<evidence type="ECO:0000313" key="4">
    <source>
        <dbReference type="EnsemblMetazoa" id="CLYHEMP015716.1"/>
    </source>
</evidence>
<evidence type="ECO:0000259" key="3">
    <source>
        <dbReference type="PROSITE" id="PS50888"/>
    </source>
</evidence>
<dbReference type="OrthoDB" id="7788762at2759"/>
<feature type="region of interest" description="Disordered" evidence="1">
    <location>
        <begin position="554"/>
        <end position="582"/>
    </location>
</feature>